<dbReference type="GO" id="GO:0004777">
    <property type="term" value="F:succinate-semialdehyde dehydrogenase (NAD+) activity"/>
    <property type="evidence" value="ECO:0007669"/>
    <property type="project" value="TreeGrafter"/>
</dbReference>
<reference evidence="5" key="1">
    <citation type="journal article" date="2021" name="Nat. Commun.">
        <title>Genetic determinants of endophytism in the Arabidopsis root mycobiome.</title>
        <authorList>
            <person name="Mesny F."/>
            <person name="Miyauchi S."/>
            <person name="Thiergart T."/>
            <person name="Pickel B."/>
            <person name="Atanasova L."/>
            <person name="Karlsson M."/>
            <person name="Huettel B."/>
            <person name="Barry K.W."/>
            <person name="Haridas S."/>
            <person name="Chen C."/>
            <person name="Bauer D."/>
            <person name="Andreopoulos W."/>
            <person name="Pangilinan J."/>
            <person name="LaButti K."/>
            <person name="Riley R."/>
            <person name="Lipzen A."/>
            <person name="Clum A."/>
            <person name="Drula E."/>
            <person name="Henrissat B."/>
            <person name="Kohler A."/>
            <person name="Grigoriev I.V."/>
            <person name="Martin F.M."/>
            <person name="Hacquard S."/>
        </authorList>
    </citation>
    <scope>NUCLEOTIDE SEQUENCE</scope>
    <source>
        <strain evidence="5">MPI-SDFR-AT-0117</strain>
    </source>
</reference>
<dbReference type="Gene3D" id="3.40.605.10">
    <property type="entry name" value="Aldehyde Dehydrogenase, Chain A, domain 1"/>
    <property type="match status" value="1"/>
</dbReference>
<evidence type="ECO:0000256" key="3">
    <source>
        <dbReference type="RuleBase" id="RU003345"/>
    </source>
</evidence>
<dbReference type="InterPro" id="IPR015590">
    <property type="entry name" value="Aldehyde_DH_dom"/>
</dbReference>
<organism evidence="5 6">
    <name type="scientific">Plectosphaerella plurivora</name>
    <dbReference type="NCBI Taxonomy" id="936078"/>
    <lineage>
        <taxon>Eukaryota</taxon>
        <taxon>Fungi</taxon>
        <taxon>Dikarya</taxon>
        <taxon>Ascomycota</taxon>
        <taxon>Pezizomycotina</taxon>
        <taxon>Sordariomycetes</taxon>
        <taxon>Hypocreomycetidae</taxon>
        <taxon>Glomerellales</taxon>
        <taxon>Plectosphaerellaceae</taxon>
        <taxon>Plectosphaerella</taxon>
    </lineage>
</organism>
<feature type="active site" evidence="2">
    <location>
        <position position="253"/>
    </location>
</feature>
<dbReference type="SUPFAM" id="SSF53720">
    <property type="entry name" value="ALDH-like"/>
    <property type="match status" value="1"/>
</dbReference>
<evidence type="ECO:0000256" key="2">
    <source>
        <dbReference type="PROSITE-ProRule" id="PRU10007"/>
    </source>
</evidence>
<dbReference type="PANTHER" id="PTHR43353:SF6">
    <property type="entry name" value="CYTOPLASMIC ALDEHYDE DEHYDROGENASE (EUROFUNG)"/>
    <property type="match status" value="1"/>
</dbReference>
<comment type="similarity">
    <text evidence="3">Belongs to the aldehyde dehydrogenase family.</text>
</comment>
<gene>
    <name evidence="5" type="ORF">F5X68DRAFT_195920</name>
</gene>
<evidence type="ECO:0000256" key="1">
    <source>
        <dbReference type="ARBA" id="ARBA00023002"/>
    </source>
</evidence>
<keyword evidence="1 3" id="KW-0560">Oxidoreductase</keyword>
<dbReference type="PROSITE" id="PS00687">
    <property type="entry name" value="ALDEHYDE_DEHYDR_GLU"/>
    <property type="match status" value="1"/>
</dbReference>
<dbReference type="InterPro" id="IPR050740">
    <property type="entry name" value="Aldehyde_DH_Superfamily"/>
</dbReference>
<dbReference type="GO" id="GO:0009450">
    <property type="term" value="P:gamma-aminobutyric acid catabolic process"/>
    <property type="evidence" value="ECO:0007669"/>
    <property type="project" value="TreeGrafter"/>
</dbReference>
<name>A0A9P9A5Q5_9PEZI</name>
<feature type="domain" description="Aldehyde dehydrogenase" evidence="4">
    <location>
        <begin position="18"/>
        <end position="472"/>
    </location>
</feature>
<dbReference type="InterPro" id="IPR016161">
    <property type="entry name" value="Ald_DH/histidinol_DH"/>
</dbReference>
<dbReference type="Proteomes" id="UP000770015">
    <property type="component" value="Unassembled WGS sequence"/>
</dbReference>
<keyword evidence="6" id="KW-1185">Reference proteome</keyword>
<dbReference type="InterPro" id="IPR016162">
    <property type="entry name" value="Ald_DH_N"/>
</dbReference>
<dbReference type="AlphaFoldDB" id="A0A9P9A5Q5"/>
<sequence length="476" mass="51671">MFNPDSVVPLWLDGQQKQSATTFTVISPNTKQPLWKASSVSIEDADAAVQSAQKAFETWRLTKPHERQRVFRRAYDLLKERREQSMKYSTTETCVPEIMFGFEYDGAMDICNQLASIAGTDKGFVVDPAASDTSAMVLREPYGVILAIAPWNAPHALAIRACLFPLAAGNTVVLKGPELAPATMWHLVDILHEAGLPAGCLNTIYHRPEDAAQITKHLIEHPAVRKVNFTGSTAVGATIASLCGKNIKPCVLELGGKAPAIVCEDADLGLAAEQCALAAFSHAGQVCMSTERIIVRREVIEPFKATLKEVVGKIFGGEAPLPILINEKSVDKNRSLLKDALEKGAKILYKSTEAGTNNNSIGSTVLENVDKSMRIFYEESFGPIVSIYAVDTDEEALALANDTEYGLTSAVFTNDLRRGMRLAKGIDAGAVHINNMTIHDESALPHGGSKASGFGRFNGADGLREWLKTKSITWRD</sequence>
<evidence type="ECO:0000313" key="6">
    <source>
        <dbReference type="Proteomes" id="UP000770015"/>
    </source>
</evidence>
<dbReference type="InterPro" id="IPR016163">
    <property type="entry name" value="Ald_DH_C"/>
</dbReference>
<dbReference type="Gene3D" id="3.40.309.10">
    <property type="entry name" value="Aldehyde Dehydrogenase, Chain A, domain 2"/>
    <property type="match status" value="1"/>
</dbReference>
<accession>A0A9P9A5Q5</accession>
<dbReference type="PANTHER" id="PTHR43353">
    <property type="entry name" value="SUCCINATE-SEMIALDEHYDE DEHYDROGENASE, MITOCHONDRIAL"/>
    <property type="match status" value="1"/>
</dbReference>
<comment type="caution">
    <text evidence="5">The sequence shown here is derived from an EMBL/GenBank/DDBJ whole genome shotgun (WGS) entry which is preliminary data.</text>
</comment>
<dbReference type="EMBL" id="JAGSXJ010000049">
    <property type="protein sequence ID" value="KAH6661801.1"/>
    <property type="molecule type" value="Genomic_DNA"/>
</dbReference>
<proteinExistence type="inferred from homology"/>
<evidence type="ECO:0000259" key="4">
    <source>
        <dbReference type="Pfam" id="PF00171"/>
    </source>
</evidence>
<dbReference type="Pfam" id="PF00171">
    <property type="entry name" value="Aldedh"/>
    <property type="match status" value="1"/>
</dbReference>
<dbReference type="OrthoDB" id="310895at2759"/>
<dbReference type="CDD" id="cd07105">
    <property type="entry name" value="ALDH_SaliADH"/>
    <property type="match status" value="1"/>
</dbReference>
<dbReference type="InterPro" id="IPR029510">
    <property type="entry name" value="Ald_DH_CS_GLU"/>
</dbReference>
<protein>
    <submittedName>
        <fullName evidence="5">Aldehyde/histidinol dehydrogenase</fullName>
    </submittedName>
</protein>
<evidence type="ECO:0000313" key="5">
    <source>
        <dbReference type="EMBL" id="KAH6661801.1"/>
    </source>
</evidence>